<dbReference type="InterPro" id="IPR004099">
    <property type="entry name" value="Pyr_nucl-diS_OxRdtase_dimer"/>
</dbReference>
<evidence type="ECO:0000259" key="18">
    <source>
        <dbReference type="PROSITE" id="PS50846"/>
    </source>
</evidence>
<dbReference type="Pfam" id="PF07992">
    <property type="entry name" value="Pyr_redox_2"/>
    <property type="match status" value="1"/>
</dbReference>
<name>A0A1H3E4I5_9BACI</name>
<dbReference type="PRINTS" id="PR00411">
    <property type="entry name" value="PNDRDTASEI"/>
</dbReference>
<keyword evidence="11 16" id="KW-0560">Oxidoreductase</keyword>
<dbReference type="Pfam" id="PF02852">
    <property type="entry name" value="Pyr_redox_dim"/>
    <property type="match status" value="1"/>
</dbReference>
<evidence type="ECO:0000256" key="12">
    <source>
        <dbReference type="ARBA" id="ARBA00023157"/>
    </source>
</evidence>
<evidence type="ECO:0000256" key="9">
    <source>
        <dbReference type="ARBA" id="ARBA00022857"/>
    </source>
</evidence>
<evidence type="ECO:0000256" key="15">
    <source>
        <dbReference type="ARBA" id="ARBA00048984"/>
    </source>
</evidence>
<evidence type="ECO:0000256" key="1">
    <source>
        <dbReference type="ARBA" id="ARBA00007532"/>
    </source>
</evidence>
<dbReference type="InterPro" id="IPR036188">
    <property type="entry name" value="FAD/NAD-bd_sf"/>
</dbReference>
<dbReference type="EMBL" id="FNOS01000002">
    <property type="protein sequence ID" value="SDX73530.1"/>
    <property type="molecule type" value="Genomic_DNA"/>
</dbReference>
<dbReference type="InterPro" id="IPR006121">
    <property type="entry name" value="HMA_dom"/>
</dbReference>
<evidence type="ECO:0000256" key="17">
    <source>
        <dbReference type="RuleBase" id="RU361223"/>
    </source>
</evidence>
<evidence type="ECO:0000256" key="5">
    <source>
        <dbReference type="ARBA" id="ARBA00022466"/>
    </source>
</evidence>
<evidence type="ECO:0000313" key="20">
    <source>
        <dbReference type="Proteomes" id="UP000198647"/>
    </source>
</evidence>
<evidence type="ECO:0000256" key="11">
    <source>
        <dbReference type="ARBA" id="ARBA00023002"/>
    </source>
</evidence>
<proteinExistence type="inferred from homology"/>
<gene>
    <name evidence="17" type="primary">merA</name>
    <name evidence="19" type="ORF">SAMN04488081_1243</name>
</gene>
<dbReference type="PANTHER" id="PTHR43014">
    <property type="entry name" value="MERCURIC REDUCTASE"/>
    <property type="match status" value="1"/>
</dbReference>
<dbReference type="NCBIfam" id="TIGR02053">
    <property type="entry name" value="MerA"/>
    <property type="match status" value="1"/>
</dbReference>
<dbReference type="InterPro" id="IPR016156">
    <property type="entry name" value="FAD/NAD-linked_Rdtase_dimer_sf"/>
</dbReference>
<dbReference type="PROSITE" id="PS01047">
    <property type="entry name" value="HMA_1"/>
    <property type="match status" value="1"/>
</dbReference>
<evidence type="ECO:0000256" key="14">
    <source>
        <dbReference type="ARBA" id="ARBA00031725"/>
    </source>
</evidence>
<dbReference type="SUPFAM" id="SSF55008">
    <property type="entry name" value="HMA, heavy metal-associated domain"/>
    <property type="match status" value="1"/>
</dbReference>
<dbReference type="InterPro" id="IPR021179">
    <property type="entry name" value="Mercury_reductase_MerA"/>
</dbReference>
<dbReference type="EC" id="1.16.1.1" evidence="3 16"/>
<dbReference type="SUPFAM" id="SSF55424">
    <property type="entry name" value="FAD/NAD-linked reductases, dimerisation (C-terminal) domain"/>
    <property type="match status" value="1"/>
</dbReference>
<protein>
    <recommendedName>
        <fullName evidence="4 16">Mercuric reductase</fullName>
        <ecNumber evidence="3 16">1.16.1.1</ecNumber>
    </recommendedName>
    <alternativeName>
        <fullName evidence="14 16">Hg(II) reductase</fullName>
    </alternativeName>
</protein>
<keyword evidence="13" id="KW-0676">Redox-active center</keyword>
<evidence type="ECO:0000256" key="2">
    <source>
        <dbReference type="ARBA" id="ARBA00011738"/>
    </source>
</evidence>
<dbReference type="Gene3D" id="3.30.390.30">
    <property type="match status" value="1"/>
</dbReference>
<comment type="cofactor">
    <cofactor evidence="16 17">
        <name>FAD</name>
        <dbReference type="ChEBI" id="CHEBI:57692"/>
    </cofactor>
    <text evidence="16 17">Binds 1 FAD per subunit.</text>
</comment>
<evidence type="ECO:0000313" key="19">
    <source>
        <dbReference type="EMBL" id="SDX73530.1"/>
    </source>
</evidence>
<feature type="domain" description="HMA" evidence="18">
    <location>
        <begin position="2"/>
        <end position="66"/>
    </location>
</feature>
<organism evidence="19 20">
    <name type="scientific">Salimicrobium album</name>
    <dbReference type="NCBI Taxonomy" id="50717"/>
    <lineage>
        <taxon>Bacteria</taxon>
        <taxon>Bacillati</taxon>
        <taxon>Bacillota</taxon>
        <taxon>Bacilli</taxon>
        <taxon>Bacillales</taxon>
        <taxon>Bacillaceae</taxon>
        <taxon>Salimicrobium</taxon>
    </lineage>
</organism>
<comment type="similarity">
    <text evidence="1 16 17">Belongs to the class-I pyridine nucleotide-disulfide oxidoreductase family.</text>
</comment>
<comment type="catalytic activity">
    <reaction evidence="15 16 17">
        <text>Hg + NADP(+) + H(+) = Hg(2+) + NADPH</text>
        <dbReference type="Rhea" id="RHEA:23856"/>
        <dbReference type="ChEBI" id="CHEBI:15378"/>
        <dbReference type="ChEBI" id="CHEBI:16170"/>
        <dbReference type="ChEBI" id="CHEBI:16793"/>
        <dbReference type="ChEBI" id="CHEBI:57783"/>
        <dbReference type="ChEBI" id="CHEBI:58349"/>
        <dbReference type="EC" id="1.16.1.1"/>
    </reaction>
</comment>
<accession>A0A1H3E4I5</accession>
<dbReference type="Gene3D" id="3.50.50.60">
    <property type="entry name" value="FAD/NAD(P)-binding domain"/>
    <property type="match status" value="2"/>
</dbReference>
<keyword evidence="12" id="KW-1015">Disulfide bond</keyword>
<dbReference type="PROSITE" id="PS00076">
    <property type="entry name" value="PYRIDINE_REDOX_1"/>
    <property type="match status" value="1"/>
</dbReference>
<keyword evidence="6 16" id="KW-0285">Flavoprotein</keyword>
<dbReference type="Pfam" id="PF00403">
    <property type="entry name" value="HMA"/>
    <property type="match status" value="1"/>
</dbReference>
<keyword evidence="7 16" id="KW-0479">Metal-binding</keyword>
<evidence type="ECO:0000256" key="10">
    <source>
        <dbReference type="ARBA" id="ARBA00022914"/>
    </source>
</evidence>
<reference evidence="19 20" key="1">
    <citation type="submission" date="2016-10" db="EMBL/GenBank/DDBJ databases">
        <authorList>
            <person name="Varghese N."/>
            <person name="Submissions S."/>
        </authorList>
    </citation>
    <scope>NUCLEOTIDE SEQUENCE [LARGE SCALE GENOMIC DNA]</scope>
    <source>
        <strain evidence="19 20">DSM 20748</strain>
    </source>
</reference>
<evidence type="ECO:0000256" key="7">
    <source>
        <dbReference type="ARBA" id="ARBA00022723"/>
    </source>
</evidence>
<dbReference type="PANTHER" id="PTHR43014:SF4">
    <property type="entry name" value="PYRIDINE NUCLEOTIDE-DISULFIDE OXIDOREDUCTASE RCLA-RELATED"/>
    <property type="match status" value="1"/>
</dbReference>
<dbReference type="CDD" id="cd00371">
    <property type="entry name" value="HMA"/>
    <property type="match status" value="1"/>
</dbReference>
<evidence type="ECO:0000256" key="13">
    <source>
        <dbReference type="ARBA" id="ARBA00023284"/>
    </source>
</evidence>
<keyword evidence="20" id="KW-1185">Reference proteome</keyword>
<dbReference type="InterPro" id="IPR012999">
    <property type="entry name" value="Pyr_OxRdtase_I_AS"/>
</dbReference>
<keyword evidence="10 16" id="KW-0476">Mercury</keyword>
<comment type="subunit">
    <text evidence="2 16 17">Homodimer.</text>
</comment>
<dbReference type="InterPro" id="IPR001100">
    <property type="entry name" value="Pyr_nuc-diS_OxRdtase"/>
</dbReference>
<evidence type="ECO:0000256" key="6">
    <source>
        <dbReference type="ARBA" id="ARBA00022630"/>
    </source>
</evidence>
<keyword evidence="9 16" id="KW-0521">NADP</keyword>
<dbReference type="InterPro" id="IPR036163">
    <property type="entry name" value="HMA_dom_sf"/>
</dbReference>
<dbReference type="SUPFAM" id="SSF51905">
    <property type="entry name" value="FAD/NAD(P)-binding domain"/>
    <property type="match status" value="1"/>
</dbReference>
<comment type="function">
    <text evidence="16">Resistance to Hg(2+) in bacteria appears to be governed by a specialized system which includes mercuric reductase. MerA protein is responsible for volatilizing mercury as Hg(0).</text>
</comment>
<sequence length="547" mass="59983">MKKIQMEIRGMTCASCEDHVRQTLQKNGAENIHVDYQEGKADFQLPDGYKEENIKEKLHQTPYQPGEMIRISSDSEKGVSGEGYDYDFLIIGSGGAAFSAAIQASENGLRVAMVEKGEVGGTCVNIGCVPSKTLIQAGHIQFQTEQQPFQGLTTSAQQPDMIGLQNQKEKLVNQLRKEKYEDLIQEYGFDLIKGEAYFRDSHTISVEGKHLTAESFLIATGASPFIPEIPGLKETSFLTSTSALELKEVPKHLVIIGSGYIALELGQMYRHLGAEVTLMQRSATFLKHYDPEISETVENMLKEEGITLLKGVSYHKVEDKNGQKFVHLEVEGKPETIQGDQLLVAAGRKPNTEKLQGENIDLELGEYGEVLINDYLETNISHIYAAGDVTLSPQFVYVAAHQGGIVGQNVSKQTKKTQNLEHVPAVTFTTPSIASIGRTEHQAKQASYDVKTSVLPLESVPRALVNHQTQGIFKLIMDAKTNQIIGAHVVAENAGDVIYAATLAVKFKLTADDLQETMAPYLTMAEGLKLASLTFDKDVSKLSCCAG</sequence>
<comment type="caution">
    <text evidence="19">The sequence shown here is derived from an EMBL/GenBank/DDBJ whole genome shotgun (WGS) entry which is preliminary data.</text>
</comment>
<dbReference type="PRINTS" id="PR00368">
    <property type="entry name" value="FADPNR"/>
</dbReference>
<keyword evidence="5 16" id="KW-0475">Mercuric resistance</keyword>
<dbReference type="PROSITE" id="PS50846">
    <property type="entry name" value="HMA_2"/>
    <property type="match status" value="1"/>
</dbReference>
<dbReference type="InterPro" id="IPR023753">
    <property type="entry name" value="FAD/NAD-binding_dom"/>
</dbReference>
<dbReference type="InterPro" id="IPR017969">
    <property type="entry name" value="Heavy-metal-associated_CS"/>
</dbReference>
<dbReference type="Gene3D" id="3.30.70.100">
    <property type="match status" value="1"/>
</dbReference>
<keyword evidence="8 16" id="KW-0274">FAD</keyword>
<evidence type="ECO:0000256" key="8">
    <source>
        <dbReference type="ARBA" id="ARBA00022827"/>
    </source>
</evidence>
<dbReference type="PIRSF" id="PIRSF000350">
    <property type="entry name" value="Mercury_reductase_MerA"/>
    <property type="match status" value="1"/>
</dbReference>
<evidence type="ECO:0000256" key="4">
    <source>
        <dbReference type="ARBA" id="ARBA00014791"/>
    </source>
</evidence>
<dbReference type="Proteomes" id="UP000198647">
    <property type="component" value="Unassembled WGS sequence"/>
</dbReference>
<evidence type="ECO:0000256" key="3">
    <source>
        <dbReference type="ARBA" id="ARBA00012661"/>
    </source>
</evidence>
<evidence type="ECO:0000256" key="16">
    <source>
        <dbReference type="PIRNR" id="PIRNR000350"/>
    </source>
</evidence>